<protein>
    <submittedName>
        <fullName evidence="1">Uncharacterized protein</fullName>
    </submittedName>
</protein>
<accession>A0A392T900</accession>
<comment type="caution">
    <text evidence="1">The sequence shown here is derived from an EMBL/GenBank/DDBJ whole genome shotgun (WGS) entry which is preliminary data.</text>
</comment>
<keyword evidence="2" id="KW-1185">Reference proteome</keyword>
<reference evidence="1 2" key="1">
    <citation type="journal article" date="2018" name="Front. Plant Sci.">
        <title>Red Clover (Trifolium pratense) and Zigzag Clover (T. medium) - A Picture of Genomic Similarities and Differences.</title>
        <authorList>
            <person name="Dluhosova J."/>
            <person name="Istvanek J."/>
            <person name="Nedelnik J."/>
            <person name="Repkova J."/>
        </authorList>
    </citation>
    <scope>NUCLEOTIDE SEQUENCE [LARGE SCALE GENOMIC DNA]</scope>
    <source>
        <strain evidence="2">cv. 10/8</strain>
        <tissue evidence="1">Leaf</tissue>
    </source>
</reference>
<dbReference type="AlphaFoldDB" id="A0A392T900"/>
<dbReference type="EMBL" id="LXQA010530196">
    <property type="protein sequence ID" value="MCI57508.1"/>
    <property type="molecule type" value="Genomic_DNA"/>
</dbReference>
<proteinExistence type="predicted"/>
<sequence length="39" mass="4260">MLHLVCWVVGGGYVSCRILVGRRDEVVLLTSLVFALSTP</sequence>
<evidence type="ECO:0000313" key="2">
    <source>
        <dbReference type="Proteomes" id="UP000265520"/>
    </source>
</evidence>
<dbReference type="Proteomes" id="UP000265520">
    <property type="component" value="Unassembled WGS sequence"/>
</dbReference>
<feature type="non-terminal residue" evidence="1">
    <location>
        <position position="39"/>
    </location>
</feature>
<organism evidence="1 2">
    <name type="scientific">Trifolium medium</name>
    <dbReference type="NCBI Taxonomy" id="97028"/>
    <lineage>
        <taxon>Eukaryota</taxon>
        <taxon>Viridiplantae</taxon>
        <taxon>Streptophyta</taxon>
        <taxon>Embryophyta</taxon>
        <taxon>Tracheophyta</taxon>
        <taxon>Spermatophyta</taxon>
        <taxon>Magnoliopsida</taxon>
        <taxon>eudicotyledons</taxon>
        <taxon>Gunneridae</taxon>
        <taxon>Pentapetalae</taxon>
        <taxon>rosids</taxon>
        <taxon>fabids</taxon>
        <taxon>Fabales</taxon>
        <taxon>Fabaceae</taxon>
        <taxon>Papilionoideae</taxon>
        <taxon>50 kb inversion clade</taxon>
        <taxon>NPAAA clade</taxon>
        <taxon>Hologalegina</taxon>
        <taxon>IRL clade</taxon>
        <taxon>Trifolieae</taxon>
        <taxon>Trifolium</taxon>
    </lineage>
</organism>
<evidence type="ECO:0000313" key="1">
    <source>
        <dbReference type="EMBL" id="MCI57508.1"/>
    </source>
</evidence>
<name>A0A392T900_9FABA</name>